<dbReference type="AlphaFoldDB" id="A0AAP2Z9I1"/>
<evidence type="ECO:0000259" key="8">
    <source>
        <dbReference type="Pfam" id="PF13193"/>
    </source>
</evidence>
<evidence type="ECO:0000256" key="5">
    <source>
        <dbReference type="ARBA" id="ARBA00022840"/>
    </source>
</evidence>
<dbReference type="PANTHER" id="PTHR24095:SF14">
    <property type="entry name" value="ACETYL-COENZYME A SYNTHETASE 1"/>
    <property type="match status" value="1"/>
</dbReference>
<dbReference type="PANTHER" id="PTHR24095">
    <property type="entry name" value="ACETYL-COENZYME A SYNTHETASE"/>
    <property type="match status" value="1"/>
</dbReference>
<feature type="compositionally biased region" description="Basic and acidic residues" evidence="6">
    <location>
        <begin position="256"/>
        <end position="271"/>
    </location>
</feature>
<dbReference type="InterPro" id="IPR020845">
    <property type="entry name" value="AMP-binding_CS"/>
</dbReference>
<evidence type="ECO:0000256" key="1">
    <source>
        <dbReference type="ARBA" id="ARBA00006432"/>
    </source>
</evidence>
<dbReference type="Pfam" id="PF16177">
    <property type="entry name" value="ACAS_N"/>
    <property type="match status" value="1"/>
</dbReference>
<comment type="caution">
    <text evidence="10">The sequence shown here is derived from an EMBL/GenBank/DDBJ whole genome shotgun (WGS) entry which is preliminary data.</text>
</comment>
<dbReference type="Pfam" id="PF13193">
    <property type="entry name" value="AMP-binding_C"/>
    <property type="match status" value="1"/>
</dbReference>
<dbReference type="Proteomes" id="UP001321047">
    <property type="component" value="Unassembled WGS sequence"/>
</dbReference>
<dbReference type="InterPro" id="IPR045851">
    <property type="entry name" value="AMP-bd_C_sf"/>
</dbReference>
<dbReference type="RefSeq" id="WP_342809515.1">
    <property type="nucleotide sequence ID" value="NZ_JAOPJZ010000014.1"/>
</dbReference>
<accession>A0AAP2Z9I1</accession>
<evidence type="ECO:0000313" key="10">
    <source>
        <dbReference type="EMBL" id="MCU4753194.1"/>
    </source>
</evidence>
<evidence type="ECO:0000256" key="3">
    <source>
        <dbReference type="ARBA" id="ARBA00022598"/>
    </source>
</evidence>
<keyword evidence="5" id="KW-0067">ATP-binding</keyword>
<dbReference type="InterPro" id="IPR000873">
    <property type="entry name" value="AMP-dep_synth/lig_dom"/>
</dbReference>
<feature type="domain" description="AMP-binding enzyme C-terminal" evidence="8">
    <location>
        <begin position="584"/>
        <end position="662"/>
    </location>
</feature>
<dbReference type="Gene3D" id="3.30.300.30">
    <property type="match status" value="1"/>
</dbReference>
<evidence type="ECO:0000313" key="11">
    <source>
        <dbReference type="Proteomes" id="UP001321047"/>
    </source>
</evidence>
<dbReference type="InterPro" id="IPR042099">
    <property type="entry name" value="ANL_N_sf"/>
</dbReference>
<proteinExistence type="inferred from homology"/>
<evidence type="ECO:0000256" key="4">
    <source>
        <dbReference type="ARBA" id="ARBA00022741"/>
    </source>
</evidence>
<name>A0AAP2Z9I1_9EURY</name>
<evidence type="ECO:0000256" key="6">
    <source>
        <dbReference type="SAM" id="MobiDB-lite"/>
    </source>
</evidence>
<dbReference type="EC" id="6.2.1.1" evidence="2"/>
<evidence type="ECO:0000259" key="7">
    <source>
        <dbReference type="Pfam" id="PF00501"/>
    </source>
</evidence>
<dbReference type="EMBL" id="JAOPJZ010000014">
    <property type="protein sequence ID" value="MCU4753194.1"/>
    <property type="molecule type" value="Genomic_DNA"/>
</dbReference>
<dbReference type="SUPFAM" id="SSF56801">
    <property type="entry name" value="Acetyl-CoA synthetase-like"/>
    <property type="match status" value="1"/>
</dbReference>
<dbReference type="Gene3D" id="3.40.50.12780">
    <property type="entry name" value="N-terminal domain of ligase-like"/>
    <property type="match status" value="1"/>
</dbReference>
<feature type="region of interest" description="Disordered" evidence="6">
    <location>
        <begin position="233"/>
        <end position="271"/>
    </location>
</feature>
<keyword evidence="3" id="KW-0436">Ligase</keyword>
<gene>
    <name evidence="10" type="ORF">OB919_14610</name>
</gene>
<dbReference type="InterPro" id="IPR032387">
    <property type="entry name" value="ACAS_N"/>
</dbReference>
<evidence type="ECO:0000259" key="9">
    <source>
        <dbReference type="Pfam" id="PF16177"/>
    </source>
</evidence>
<protein>
    <recommendedName>
        <fullName evidence="2">acetate--CoA ligase</fullName>
        <ecNumber evidence="2">6.2.1.1</ecNumber>
    </recommendedName>
</protein>
<feature type="region of interest" description="Disordered" evidence="6">
    <location>
        <begin position="401"/>
        <end position="423"/>
    </location>
</feature>
<organism evidence="10 11">
    <name type="scientific">Natronosalvus hydrolyticus</name>
    <dbReference type="NCBI Taxonomy" id="2979988"/>
    <lineage>
        <taxon>Archaea</taxon>
        <taxon>Methanobacteriati</taxon>
        <taxon>Methanobacteriota</taxon>
        <taxon>Stenosarchaea group</taxon>
        <taxon>Halobacteria</taxon>
        <taxon>Halobacteriales</taxon>
        <taxon>Natrialbaceae</taxon>
        <taxon>Natronosalvus</taxon>
    </lineage>
</organism>
<keyword evidence="4" id="KW-0547">Nucleotide-binding</keyword>
<comment type="similarity">
    <text evidence="1">Belongs to the ATP-dependent AMP-binding enzyme family.</text>
</comment>
<reference evidence="10 11" key="1">
    <citation type="submission" date="2022-09" db="EMBL/GenBank/DDBJ databases">
        <title>Enrichment on poylsaccharides allowed isolation of novel metabolic and taxonomic groups of Haloarchaea.</title>
        <authorList>
            <person name="Sorokin D.Y."/>
            <person name="Elcheninov A.G."/>
            <person name="Khizhniak T.V."/>
            <person name="Kolganova T.V."/>
            <person name="Kublanov I.V."/>
        </authorList>
    </citation>
    <scope>NUCLEOTIDE SEQUENCE [LARGE SCALE GENOMIC DNA]</scope>
    <source>
        <strain evidence="10 11">AArc-curdl1</strain>
    </source>
</reference>
<sequence length="696" mass="77423">MTDEVVHEPTQAFVESTNVWAFMQAYGIEDYDDLIERTTTDRSDGESGVEWFWDELVDYLDLEFFEPYDEVRDNSDGPQFTDWYPGGELNIAHNTVDRHAALESEQRNTVATIWEGEDGEVREITYHELHRQANKVANALEDRGIETGDTVGLYMPMVPEVVSILYGCFKVGAIAVPIFSGFGVDAVATRIEDAECSVLFTGDGFYRRGSPIYLKESADDAIDEAGHIEHTIVFDRLGSSEPERGPKTPTGTRDSSGTDRPHDIPWDDERDEWWHDAVETQDDEYESKSLPSSQESMLLYSSGTTGTPKGIVHTHAGVQTQCAKELYFGFDLKPADRFFWVSDIGWMMGPWTLIGVHTFGGTVFMYEGAPDHPEPDRFWEMIDRHGLTQFGISPTAIRSLRKHGGHQTTSDEPSDSGEAGDDEWLEGHDLSSLRLLGSTGEPWDPESWRWFYEHVGGGDTPIINISGGTEICGCFLMPMPTQPLKPCTLGGPGLGMDIDIVNAAGESVKDDNERGFLVARDSCPSMTKSLWSGDERYLDEYWSTFEDMWDHGDWAQKDEDGFWFLHGRADDALNVAGRKVGPAEVEGALIDHEAVNQAAAVGAPDDTTGTAVVTYVILGDGFEEDETLRTELRNQVGEELGKPFRPREILFVDAFPKTQSGKIIRRAVQAAYTGEDLGDISSLENPEALEALEDAR</sequence>
<feature type="domain" description="AMP-dependent synthetase/ligase" evidence="7">
    <location>
        <begin position="105"/>
        <end position="522"/>
    </location>
</feature>
<feature type="compositionally biased region" description="Acidic residues" evidence="6">
    <location>
        <begin position="412"/>
        <end position="423"/>
    </location>
</feature>
<dbReference type="GO" id="GO:0005524">
    <property type="term" value="F:ATP binding"/>
    <property type="evidence" value="ECO:0007669"/>
    <property type="project" value="UniProtKB-KW"/>
</dbReference>
<dbReference type="GO" id="GO:0003987">
    <property type="term" value="F:acetate-CoA ligase activity"/>
    <property type="evidence" value="ECO:0007669"/>
    <property type="project" value="UniProtKB-EC"/>
</dbReference>
<dbReference type="InterPro" id="IPR025110">
    <property type="entry name" value="AMP-bd_C"/>
</dbReference>
<feature type="domain" description="Acetyl-coenzyme A synthetase N-terminal" evidence="9">
    <location>
        <begin position="49"/>
        <end position="94"/>
    </location>
</feature>
<dbReference type="Pfam" id="PF00501">
    <property type="entry name" value="AMP-binding"/>
    <property type="match status" value="1"/>
</dbReference>
<dbReference type="GO" id="GO:0006085">
    <property type="term" value="P:acetyl-CoA biosynthetic process"/>
    <property type="evidence" value="ECO:0007669"/>
    <property type="project" value="TreeGrafter"/>
</dbReference>
<dbReference type="PROSITE" id="PS00455">
    <property type="entry name" value="AMP_BINDING"/>
    <property type="match status" value="1"/>
</dbReference>
<keyword evidence="11" id="KW-1185">Reference proteome</keyword>
<evidence type="ECO:0000256" key="2">
    <source>
        <dbReference type="ARBA" id="ARBA00013275"/>
    </source>
</evidence>